<dbReference type="PANTHER" id="PTHR44757:SF2">
    <property type="entry name" value="BIOFILM ARCHITECTURE MAINTENANCE PROTEIN MBAA"/>
    <property type="match status" value="1"/>
</dbReference>
<reference evidence="4 5" key="1">
    <citation type="journal article" date="2008" name="Proc. Natl. Acad. Sci. U.S.A.">
        <title>Niche adaptation and genome expansion in the chlorophyll d-producing cyanobacterium Acaryochloris marina.</title>
        <authorList>
            <person name="Swingley W.D."/>
            <person name="Chen M."/>
            <person name="Cheung P.C."/>
            <person name="Conrad A.L."/>
            <person name="Dejesa L.C."/>
            <person name="Hao J."/>
            <person name="Honchak B.M."/>
            <person name="Karbach L.E."/>
            <person name="Kurdoglu A."/>
            <person name="Lahiri S."/>
            <person name="Mastrian S.D."/>
            <person name="Miyashita H."/>
            <person name="Page L."/>
            <person name="Ramakrishna P."/>
            <person name="Satoh S."/>
            <person name="Sattley W.M."/>
            <person name="Shimada Y."/>
            <person name="Taylor H.L."/>
            <person name="Tomo T."/>
            <person name="Tsuchiya T."/>
            <person name="Wang Z.T."/>
            <person name="Raymond J."/>
            <person name="Mimuro M."/>
            <person name="Blankenship R.E."/>
            <person name="Touchman J.W."/>
        </authorList>
    </citation>
    <scope>NUCLEOTIDE SEQUENCE [LARGE SCALE GENOMIC DNA]</scope>
    <source>
        <strain evidence="5">MBIC 11017</strain>
    </source>
</reference>
<dbReference type="Gene3D" id="3.20.20.450">
    <property type="entry name" value="EAL domain"/>
    <property type="match status" value="1"/>
</dbReference>
<evidence type="ECO:0000313" key="4">
    <source>
        <dbReference type="EMBL" id="ABW30081.1"/>
    </source>
</evidence>
<keyword evidence="5" id="KW-1185">Reference proteome</keyword>
<proteinExistence type="predicted"/>
<keyword evidence="1" id="KW-1133">Transmembrane helix</keyword>
<dbReference type="Pfam" id="PF00563">
    <property type="entry name" value="EAL"/>
    <property type="match status" value="1"/>
</dbReference>
<dbReference type="STRING" id="329726.AM1_5118"/>
<dbReference type="SUPFAM" id="SSF141868">
    <property type="entry name" value="EAL domain-like"/>
    <property type="match status" value="1"/>
</dbReference>
<feature type="transmembrane region" description="Helical" evidence="1">
    <location>
        <begin position="82"/>
        <end position="100"/>
    </location>
</feature>
<dbReference type="InterPro" id="IPR043128">
    <property type="entry name" value="Rev_trsase/Diguanyl_cyclase"/>
</dbReference>
<dbReference type="SMART" id="SM00052">
    <property type="entry name" value="EAL"/>
    <property type="match status" value="1"/>
</dbReference>
<dbReference type="PROSITE" id="PS50887">
    <property type="entry name" value="GGDEF"/>
    <property type="match status" value="1"/>
</dbReference>
<protein>
    <submittedName>
        <fullName evidence="4">Diguanylate cyclase/phosphodiesterase</fullName>
    </submittedName>
</protein>
<name>B0C7A4_ACAM1</name>
<feature type="domain" description="EAL" evidence="2">
    <location>
        <begin position="330"/>
        <end position="584"/>
    </location>
</feature>
<evidence type="ECO:0000259" key="3">
    <source>
        <dbReference type="PROSITE" id="PS50887"/>
    </source>
</evidence>
<dbReference type="CDD" id="cd01948">
    <property type="entry name" value="EAL"/>
    <property type="match status" value="1"/>
</dbReference>
<dbReference type="InterPro" id="IPR035919">
    <property type="entry name" value="EAL_sf"/>
</dbReference>
<dbReference type="InterPro" id="IPR000160">
    <property type="entry name" value="GGDEF_dom"/>
</dbReference>
<dbReference type="PANTHER" id="PTHR44757">
    <property type="entry name" value="DIGUANYLATE CYCLASE DGCP"/>
    <property type="match status" value="1"/>
</dbReference>
<dbReference type="Pfam" id="PF00990">
    <property type="entry name" value="GGDEF"/>
    <property type="match status" value="1"/>
</dbReference>
<dbReference type="InterPro" id="IPR001633">
    <property type="entry name" value="EAL_dom"/>
</dbReference>
<gene>
    <name evidence="4" type="ordered locus">AM1_5118</name>
</gene>
<accession>B0C7A4</accession>
<dbReference type="SMART" id="SM00267">
    <property type="entry name" value="GGDEF"/>
    <property type="match status" value="1"/>
</dbReference>
<dbReference type="EMBL" id="CP000828">
    <property type="protein sequence ID" value="ABW30081.1"/>
    <property type="molecule type" value="Genomic_DNA"/>
</dbReference>
<dbReference type="InterPro" id="IPR029787">
    <property type="entry name" value="Nucleotide_cyclase"/>
</dbReference>
<evidence type="ECO:0000256" key="1">
    <source>
        <dbReference type="SAM" id="Phobius"/>
    </source>
</evidence>
<feature type="transmembrane region" description="Helical" evidence="1">
    <location>
        <begin position="107"/>
        <end position="126"/>
    </location>
</feature>
<dbReference type="Proteomes" id="UP000000268">
    <property type="component" value="Chromosome"/>
</dbReference>
<dbReference type="HOGENOM" id="CLU_000445_70_50_3"/>
<dbReference type="KEGG" id="amr:AM1_5118"/>
<dbReference type="eggNOG" id="COG5001">
    <property type="taxonomic scope" value="Bacteria"/>
</dbReference>
<feature type="transmembrane region" description="Helical" evidence="1">
    <location>
        <begin position="53"/>
        <end position="76"/>
    </location>
</feature>
<dbReference type="AlphaFoldDB" id="B0C7A4"/>
<keyword evidence="1" id="KW-0472">Membrane</keyword>
<keyword evidence="1" id="KW-0812">Transmembrane</keyword>
<dbReference type="SUPFAM" id="SSF55073">
    <property type="entry name" value="Nucleotide cyclase"/>
    <property type="match status" value="1"/>
</dbReference>
<feature type="domain" description="GGDEF" evidence="3">
    <location>
        <begin position="188"/>
        <end position="321"/>
    </location>
</feature>
<dbReference type="InterPro" id="IPR052155">
    <property type="entry name" value="Biofilm_reg_signaling"/>
</dbReference>
<organism evidence="4 5">
    <name type="scientific">Acaryochloris marina (strain MBIC 11017)</name>
    <dbReference type="NCBI Taxonomy" id="329726"/>
    <lineage>
        <taxon>Bacteria</taxon>
        <taxon>Bacillati</taxon>
        <taxon>Cyanobacteriota</taxon>
        <taxon>Cyanophyceae</taxon>
        <taxon>Acaryochloridales</taxon>
        <taxon>Acaryochloridaceae</taxon>
        <taxon>Acaryochloris</taxon>
    </lineage>
</organism>
<dbReference type="CDD" id="cd01949">
    <property type="entry name" value="GGDEF"/>
    <property type="match status" value="1"/>
</dbReference>
<dbReference type="PROSITE" id="PS50883">
    <property type="entry name" value="EAL"/>
    <property type="match status" value="1"/>
</dbReference>
<sequence>MMLAFTVAVWPQVNSNLFIVWMSGYAIWIGITFLAHSGRILGKWRDRYETPILVNMISASRGIWICGIALTNWPAFIQGGEFFWTLTTLWAIALAAQTIMVTVGNDYFIQAILATAIVMMAATRQWQISIGTIFFLIPAIKALDSARQVRMNEVKLRTTLTYQARYDGLTGLLNRVGIEEQFSELPPGPLAAMFVDLDRFKEVNDRLGHTMGDELLEQVGQRVQDVIQHRSHLLARLGGDEFFLVLPGCPLRDLLAISDTILNTLEQPFTLTSGQAYISASIGTATTSGDIANLEQLIRDADQAMYRAKEAGRRRVIYYDQSLRQDAQERLGLESSLRQAVAENKIVAWGQPIINYQTGTIAKVELLARWKLDQKNIPPDLFISIAANIGLTSDIARFMVNQAQKSLEKWKKIPALKETCITVNVEAQDLVEGLVVDYLENLVFTEQIDPAKLILEITERGLIEAESKARFQIDRLHTLGVRVAIDDFGAGYSSLRSVMTLPVDLLKFDRSLVAGATQDQRMQNVLSAMVEMASSFKITVIGEGIEKPEDIEVMKQLKVHLLQGFYCANPMPLKEVSNFAKEFLPHD</sequence>
<feature type="transmembrane region" description="Helical" evidence="1">
    <location>
        <begin position="25"/>
        <end position="41"/>
    </location>
</feature>
<dbReference type="NCBIfam" id="TIGR00254">
    <property type="entry name" value="GGDEF"/>
    <property type="match status" value="1"/>
</dbReference>
<evidence type="ECO:0000313" key="5">
    <source>
        <dbReference type="Proteomes" id="UP000000268"/>
    </source>
</evidence>
<dbReference type="Gene3D" id="3.30.70.270">
    <property type="match status" value="1"/>
</dbReference>
<evidence type="ECO:0000259" key="2">
    <source>
        <dbReference type="PROSITE" id="PS50883"/>
    </source>
</evidence>